<organism evidence="2 3">
    <name type="scientific">Rubroshorea leprosula</name>
    <dbReference type="NCBI Taxonomy" id="152421"/>
    <lineage>
        <taxon>Eukaryota</taxon>
        <taxon>Viridiplantae</taxon>
        <taxon>Streptophyta</taxon>
        <taxon>Embryophyta</taxon>
        <taxon>Tracheophyta</taxon>
        <taxon>Spermatophyta</taxon>
        <taxon>Magnoliopsida</taxon>
        <taxon>eudicotyledons</taxon>
        <taxon>Gunneridae</taxon>
        <taxon>Pentapetalae</taxon>
        <taxon>rosids</taxon>
        <taxon>malvids</taxon>
        <taxon>Malvales</taxon>
        <taxon>Dipterocarpaceae</taxon>
        <taxon>Rubroshorea</taxon>
    </lineage>
</organism>
<dbReference type="GO" id="GO:0006913">
    <property type="term" value="P:nucleocytoplasmic transport"/>
    <property type="evidence" value="ECO:0007669"/>
    <property type="project" value="TreeGrafter"/>
</dbReference>
<proteinExistence type="predicted"/>
<evidence type="ECO:0000256" key="1">
    <source>
        <dbReference type="SAM" id="MobiDB-lite"/>
    </source>
</evidence>
<keyword evidence="3" id="KW-1185">Reference proteome</keyword>
<protein>
    <recommendedName>
        <fullName evidence="4">Aladin</fullName>
    </recommendedName>
</protein>
<feature type="region of interest" description="Disordered" evidence="1">
    <location>
        <begin position="46"/>
        <end position="65"/>
    </location>
</feature>
<evidence type="ECO:0008006" key="4">
    <source>
        <dbReference type="Google" id="ProtNLM"/>
    </source>
</evidence>
<dbReference type="PANTHER" id="PTHR14494:SF0">
    <property type="entry name" value="ALADIN"/>
    <property type="match status" value="1"/>
</dbReference>
<dbReference type="SUPFAM" id="SSF50978">
    <property type="entry name" value="WD40 repeat-like"/>
    <property type="match status" value="1"/>
</dbReference>
<dbReference type="AlphaFoldDB" id="A0AAV5KWR4"/>
<dbReference type="PANTHER" id="PTHR14494">
    <property type="entry name" value="ALADIN/ADRACALIN/AAAS"/>
    <property type="match status" value="1"/>
</dbReference>
<evidence type="ECO:0000313" key="2">
    <source>
        <dbReference type="EMBL" id="GKV29009.1"/>
    </source>
</evidence>
<dbReference type="GO" id="GO:0005643">
    <property type="term" value="C:nuclear pore"/>
    <property type="evidence" value="ECO:0007669"/>
    <property type="project" value="TreeGrafter"/>
</dbReference>
<dbReference type="InterPro" id="IPR015943">
    <property type="entry name" value="WD40/YVTN_repeat-like_dom_sf"/>
</dbReference>
<accession>A0AAV5KWR4</accession>
<name>A0AAV5KWR4_9ROSI</name>
<dbReference type="EMBL" id="BPVZ01000081">
    <property type="protein sequence ID" value="GKV29009.1"/>
    <property type="molecule type" value="Genomic_DNA"/>
</dbReference>
<dbReference type="Proteomes" id="UP001054252">
    <property type="component" value="Unassembled WGS sequence"/>
</dbReference>
<reference evidence="2 3" key="1">
    <citation type="journal article" date="2021" name="Commun. Biol.">
        <title>The genome of Shorea leprosula (Dipterocarpaceae) highlights the ecological relevance of drought in aseasonal tropical rainforests.</title>
        <authorList>
            <person name="Ng K.K.S."/>
            <person name="Kobayashi M.J."/>
            <person name="Fawcett J.A."/>
            <person name="Hatakeyama M."/>
            <person name="Paape T."/>
            <person name="Ng C.H."/>
            <person name="Ang C.C."/>
            <person name="Tnah L.H."/>
            <person name="Lee C.T."/>
            <person name="Nishiyama T."/>
            <person name="Sese J."/>
            <person name="O'Brien M.J."/>
            <person name="Copetti D."/>
            <person name="Mohd Noor M.I."/>
            <person name="Ong R.C."/>
            <person name="Putra M."/>
            <person name="Sireger I.Z."/>
            <person name="Indrioko S."/>
            <person name="Kosugi Y."/>
            <person name="Izuno A."/>
            <person name="Isagi Y."/>
            <person name="Lee S.L."/>
            <person name="Shimizu K.K."/>
        </authorList>
    </citation>
    <scope>NUCLEOTIDE SEQUENCE [LARGE SCALE GENOMIC DNA]</scope>
    <source>
        <tissue evidence="2">Leaf</tissue>
    </source>
</reference>
<gene>
    <name evidence="2" type="ORF">SLEP1_g37990</name>
</gene>
<sequence length="228" mass="25333">MPSFPSPGSVTICEINRDLVTADNISDDRAKDTYGKILGMVFSPLPFQPDQPVDESQQQERRNLDDVRPNRIELITGFVKRIFKPNEVSFLPEVSLQSVSWHQHKHIIAFVSGPNQVLVRDYEDSEVKDPCILTNESQRDVKDLQWRPNGGKSLGVACKGGICIWAASYPGNTALVRSGAASFLGTPYTGSGTRWSLVDFLRSSNDEQISALSWSPDGKYPGSRLFIM</sequence>
<comment type="caution">
    <text evidence="2">The sequence shown here is derived from an EMBL/GenBank/DDBJ whole genome shotgun (WGS) entry which is preliminary data.</text>
</comment>
<dbReference type="InterPro" id="IPR036322">
    <property type="entry name" value="WD40_repeat_dom_sf"/>
</dbReference>
<dbReference type="InterPro" id="IPR045139">
    <property type="entry name" value="Aladin"/>
</dbReference>
<evidence type="ECO:0000313" key="3">
    <source>
        <dbReference type="Proteomes" id="UP001054252"/>
    </source>
</evidence>
<dbReference type="Gene3D" id="2.130.10.10">
    <property type="entry name" value="YVTN repeat-like/Quinoprotein amine dehydrogenase"/>
    <property type="match status" value="1"/>
</dbReference>